<dbReference type="AlphaFoldDB" id="A0A6A3J7A9"/>
<dbReference type="EMBL" id="QXFU01002114">
    <property type="protein sequence ID" value="KAE8990242.1"/>
    <property type="molecule type" value="Genomic_DNA"/>
</dbReference>
<protein>
    <submittedName>
        <fullName evidence="1">Uncharacterized protein</fullName>
    </submittedName>
</protein>
<gene>
    <name evidence="1" type="ORF">PR002_g21210</name>
</gene>
<accession>A0A6A3J7A9</accession>
<dbReference type="Proteomes" id="UP000435112">
    <property type="component" value="Unassembled WGS sequence"/>
</dbReference>
<sequence length="66" mass="7409">MICRGTSSLETQPAIASSRARIHRCILSAHCYTSLSSGFTGQQVAWKARWQLGLLRERWTAGFVVR</sequence>
<proteinExistence type="predicted"/>
<reference evidence="1 2" key="1">
    <citation type="submission" date="2018-09" db="EMBL/GenBank/DDBJ databases">
        <title>Genomic investigation of the strawberry pathogen Phytophthora fragariae indicates pathogenicity is determined by transcriptional variation in three key races.</title>
        <authorList>
            <person name="Adams T.M."/>
            <person name="Armitage A.D."/>
            <person name="Sobczyk M.K."/>
            <person name="Bates H.J."/>
            <person name="Dunwell J.M."/>
            <person name="Nellist C.F."/>
            <person name="Harrison R.J."/>
        </authorList>
    </citation>
    <scope>NUCLEOTIDE SEQUENCE [LARGE SCALE GENOMIC DNA]</scope>
    <source>
        <strain evidence="1 2">SCRP324</strain>
    </source>
</reference>
<evidence type="ECO:0000313" key="2">
    <source>
        <dbReference type="Proteomes" id="UP000435112"/>
    </source>
</evidence>
<name>A0A6A3J7A9_9STRA</name>
<organism evidence="1 2">
    <name type="scientific">Phytophthora rubi</name>
    <dbReference type="NCBI Taxonomy" id="129364"/>
    <lineage>
        <taxon>Eukaryota</taxon>
        <taxon>Sar</taxon>
        <taxon>Stramenopiles</taxon>
        <taxon>Oomycota</taxon>
        <taxon>Peronosporomycetes</taxon>
        <taxon>Peronosporales</taxon>
        <taxon>Peronosporaceae</taxon>
        <taxon>Phytophthora</taxon>
    </lineage>
</organism>
<comment type="caution">
    <text evidence="1">The sequence shown here is derived from an EMBL/GenBank/DDBJ whole genome shotgun (WGS) entry which is preliminary data.</text>
</comment>
<evidence type="ECO:0000313" key="1">
    <source>
        <dbReference type="EMBL" id="KAE8990242.1"/>
    </source>
</evidence>